<reference evidence="2" key="1">
    <citation type="submission" date="2017-01" db="EMBL/GenBank/DDBJ databases">
        <title>Genome Analysis of Deinococcus marmoris KOPRI26562.</title>
        <authorList>
            <person name="Kim J.H."/>
            <person name="Oh H.-M."/>
        </authorList>
    </citation>
    <scope>NUCLEOTIDE SEQUENCE [LARGE SCALE GENOMIC DNA]</scope>
    <source>
        <strain evidence="2">PAMC 26633</strain>
    </source>
</reference>
<proteinExistence type="predicted"/>
<organism evidence="1 2">
    <name type="scientific">Caballeronia sordidicola</name>
    <name type="common">Burkholderia sordidicola</name>
    <dbReference type="NCBI Taxonomy" id="196367"/>
    <lineage>
        <taxon>Bacteria</taxon>
        <taxon>Pseudomonadati</taxon>
        <taxon>Pseudomonadota</taxon>
        <taxon>Betaproteobacteria</taxon>
        <taxon>Burkholderiales</taxon>
        <taxon>Burkholderiaceae</taxon>
        <taxon>Caballeronia</taxon>
    </lineage>
</organism>
<dbReference type="EMBL" id="MTHB01000054">
    <property type="protein sequence ID" value="OXC78745.1"/>
    <property type="molecule type" value="Genomic_DNA"/>
</dbReference>
<evidence type="ECO:0000313" key="1">
    <source>
        <dbReference type="EMBL" id="OXC78745.1"/>
    </source>
</evidence>
<dbReference type="AlphaFoldDB" id="A0A226X5I3"/>
<sequence>MHLPVDFCDDTLEGPVLDFIFCKGTVKFLRRRSKTVDVSLDSTNQQFAAVASKVVERGGKSLNFGLADVIFFRSRLELITRGGCCLSIKHLTLRFFLTSPTPATPGRTVALSKQCCMLHSLLVVEKKVTLRYIGAWGVKL</sequence>
<dbReference type="Proteomes" id="UP000214720">
    <property type="component" value="Unassembled WGS sequence"/>
</dbReference>
<accession>A0A226X5I3</accession>
<comment type="caution">
    <text evidence="1">The sequence shown here is derived from an EMBL/GenBank/DDBJ whole genome shotgun (WGS) entry which is preliminary data.</text>
</comment>
<gene>
    <name evidence="1" type="ORF">BSU04_10305</name>
</gene>
<name>A0A226X5I3_CABSO</name>
<evidence type="ECO:0000313" key="2">
    <source>
        <dbReference type="Proteomes" id="UP000214720"/>
    </source>
</evidence>
<protein>
    <submittedName>
        <fullName evidence="1">Uncharacterized protein</fullName>
    </submittedName>
</protein>